<organism evidence="3 4">
    <name type="scientific">Acer yangbiense</name>
    <dbReference type="NCBI Taxonomy" id="1000413"/>
    <lineage>
        <taxon>Eukaryota</taxon>
        <taxon>Viridiplantae</taxon>
        <taxon>Streptophyta</taxon>
        <taxon>Embryophyta</taxon>
        <taxon>Tracheophyta</taxon>
        <taxon>Spermatophyta</taxon>
        <taxon>Magnoliopsida</taxon>
        <taxon>eudicotyledons</taxon>
        <taxon>Gunneridae</taxon>
        <taxon>Pentapetalae</taxon>
        <taxon>rosids</taxon>
        <taxon>malvids</taxon>
        <taxon>Sapindales</taxon>
        <taxon>Sapindaceae</taxon>
        <taxon>Hippocastanoideae</taxon>
        <taxon>Acereae</taxon>
        <taxon>Acer</taxon>
    </lineage>
</organism>
<dbReference type="PANTHER" id="PTHR35317:SF31">
    <property type="entry name" value="DUF4219 DOMAIN-CONTAINING PROTEIN"/>
    <property type="match status" value="1"/>
</dbReference>
<dbReference type="EMBL" id="VAHF01000012">
    <property type="protein sequence ID" value="TXG49118.1"/>
    <property type="molecule type" value="Genomic_DNA"/>
</dbReference>
<dbReference type="AlphaFoldDB" id="A0A5C7GWL1"/>
<dbReference type="Pfam" id="PF14223">
    <property type="entry name" value="Retrotran_gag_2"/>
    <property type="match status" value="1"/>
</dbReference>
<dbReference type="Pfam" id="PF22936">
    <property type="entry name" value="Pol_BBD"/>
    <property type="match status" value="1"/>
</dbReference>
<sequence>MSESMAASSNATLHVPQFSGENYQIWTVKMKSYMKAFGLWDYANEDKQVPPLRANPTIAQMKQHEKEKMKRDKAVTCLYSALSDSVFTSIMHLDTAKLIWDELKERFEGNERVRSVKLLTLKREFEMLRMKEGETVKDYSSKLSELVNQMRLYGDTIEDHKVVEKMLVSLPDKFEAKVSAIEESCDLKALTVSEIVSKLQAQEQKLAIKNSDEMEEAGARNKFPSCFTCKRTNHLAKDCWYKGKPQIQCNYCKKWGHKENYCRAKPNQQTKQLAQQANFTDEQTPDDHLFMVTQVCNVASNEVWYVDSGCTSHMAKDESLFSSLDRTDRTRVKLGNGNVVQAAGRGNVLIYTNSGTKVIHDVLLIPDLDQNLLSVAQLLKRGYSLSFKDDCCVIVDCHDVEVARIKMLVSSKGYRVYNVQTKNILRDSKEIQLEMKPIQAEQNDQNSHDDDLIAEFDSPVLKTKSLAVIYERWSLDDSKSTTGYIFSLGSGAFSWNSKKQEVLADLNFIQAKPTVLWCDNISAISMAKNPVQHGRTKHVNVKFYAVREAERDGEVKLVHCKTEEQVADILTKALGYGQFNVLRAKLGVSKKIFKEEC</sequence>
<dbReference type="InterPro" id="IPR054722">
    <property type="entry name" value="PolX-like_BBD"/>
</dbReference>
<evidence type="ECO:0000313" key="3">
    <source>
        <dbReference type="EMBL" id="TXG49118.1"/>
    </source>
</evidence>
<dbReference type="PANTHER" id="PTHR35317">
    <property type="entry name" value="OS04G0629600 PROTEIN"/>
    <property type="match status" value="1"/>
</dbReference>
<dbReference type="CDD" id="cd09272">
    <property type="entry name" value="RNase_HI_RT_Ty1"/>
    <property type="match status" value="1"/>
</dbReference>
<dbReference type="InterPro" id="IPR036875">
    <property type="entry name" value="Znf_CCHC_sf"/>
</dbReference>
<reference evidence="4" key="1">
    <citation type="journal article" date="2019" name="Gigascience">
        <title>De novo genome assembly of the endangered Acer yangbiense, a plant species with extremely small populations endemic to Yunnan Province, China.</title>
        <authorList>
            <person name="Yang J."/>
            <person name="Wariss H.M."/>
            <person name="Tao L."/>
            <person name="Zhang R."/>
            <person name="Yun Q."/>
            <person name="Hollingsworth P."/>
            <person name="Dao Z."/>
            <person name="Luo G."/>
            <person name="Guo H."/>
            <person name="Ma Y."/>
            <person name="Sun W."/>
        </authorList>
    </citation>
    <scope>NUCLEOTIDE SEQUENCE [LARGE SCALE GENOMIC DNA]</scope>
    <source>
        <strain evidence="4">cv. Malutang</strain>
    </source>
</reference>
<dbReference type="Gene3D" id="4.10.60.10">
    <property type="entry name" value="Zinc finger, CCHC-type"/>
    <property type="match status" value="1"/>
</dbReference>
<protein>
    <recommendedName>
        <fullName evidence="2">CCHC-type domain-containing protein</fullName>
    </recommendedName>
</protein>
<gene>
    <name evidence="3" type="ORF">EZV62_024993</name>
</gene>
<keyword evidence="1" id="KW-0862">Zinc</keyword>
<dbReference type="GO" id="GO:0008270">
    <property type="term" value="F:zinc ion binding"/>
    <property type="evidence" value="ECO:0007669"/>
    <property type="project" value="UniProtKB-KW"/>
</dbReference>
<dbReference type="GO" id="GO:0003676">
    <property type="term" value="F:nucleic acid binding"/>
    <property type="evidence" value="ECO:0007669"/>
    <property type="project" value="InterPro"/>
</dbReference>
<accession>A0A5C7GWL1</accession>
<evidence type="ECO:0000313" key="4">
    <source>
        <dbReference type="Proteomes" id="UP000323000"/>
    </source>
</evidence>
<dbReference type="OrthoDB" id="991447at2759"/>
<keyword evidence="4" id="KW-1185">Reference proteome</keyword>
<dbReference type="SMART" id="SM00343">
    <property type="entry name" value="ZnF_C2HC"/>
    <property type="match status" value="2"/>
</dbReference>
<keyword evidence="1" id="KW-0479">Metal-binding</keyword>
<proteinExistence type="predicted"/>
<dbReference type="PROSITE" id="PS50158">
    <property type="entry name" value="ZF_CCHC"/>
    <property type="match status" value="1"/>
</dbReference>
<dbReference type="InterPro" id="IPR001878">
    <property type="entry name" value="Znf_CCHC"/>
</dbReference>
<evidence type="ECO:0000256" key="1">
    <source>
        <dbReference type="PROSITE-ProRule" id="PRU00047"/>
    </source>
</evidence>
<feature type="domain" description="CCHC-type" evidence="2">
    <location>
        <begin position="226"/>
        <end position="239"/>
    </location>
</feature>
<name>A0A5C7GWL1_9ROSI</name>
<comment type="caution">
    <text evidence="3">The sequence shown here is derived from an EMBL/GenBank/DDBJ whole genome shotgun (WGS) entry which is preliminary data.</text>
</comment>
<dbReference type="SUPFAM" id="SSF57756">
    <property type="entry name" value="Retrovirus zinc finger-like domains"/>
    <property type="match status" value="1"/>
</dbReference>
<keyword evidence="1" id="KW-0863">Zinc-finger</keyword>
<evidence type="ECO:0000259" key="2">
    <source>
        <dbReference type="PROSITE" id="PS50158"/>
    </source>
</evidence>
<dbReference type="Proteomes" id="UP000323000">
    <property type="component" value="Chromosome 12"/>
</dbReference>